<dbReference type="PIRSF" id="PIRSF037037">
    <property type="entry name" value="Kelch-like_protein_gigaxonin"/>
    <property type="match status" value="1"/>
</dbReference>
<sequence length="510" mass="58567">MCIDFIKRKMTFENASDLLCIGDVFSIESLRPYYRDFVMKNFCDFAQTDIFLKLDVELLVDYLLDNALKVPSEAKLFEFVLRWYNHDPKEREQYAFTVFDKVRYVVHGWPAIHVASRCELFQTNQKCKEILKFCEDYMANAEKRYTFYDHRTRARYNEKTLVQIGGITKWSNTYSEGMSFYPIYHEDMECGWDLNNYYHSDSGIWLPLGCMANLNMMSHSTITEINDFGIVCGGFVYDIESDGFVDHAPTKGVKMFQSSGMSYFELDDLRHARGCHAAAYLPGCLYVIGGKDNRQPLASVEALKNDEGKWKYVKPLPKPLFEHAAAACGGKIYVSGGIENREVTNKVWCYDPALNKWYKRAPMLTARSSHGMVTYKDRLYACGGRRSLSLKSCLTSMEMYVPEENKWKHLTPMRHDAAHVSLVVMNEKILVCGGEDSKNFLIDLIQQYDPEKDEWSIYGTLPRPLRGLACCALTINQDRLSYDDDSDDGSNFSAHAFSLDDFGDSMDDSS</sequence>
<dbReference type="Pfam" id="PF24681">
    <property type="entry name" value="Kelch_KLHDC2_KLHL20_DRC7"/>
    <property type="match status" value="1"/>
</dbReference>
<dbReference type="PANTHER" id="PTHR45632">
    <property type="entry name" value="LD33804P"/>
    <property type="match status" value="1"/>
</dbReference>
<dbReference type="PANTHER" id="PTHR45632:SF3">
    <property type="entry name" value="KELCH-LIKE PROTEIN 32"/>
    <property type="match status" value="1"/>
</dbReference>
<feature type="domain" description="BACK" evidence="3">
    <location>
        <begin position="15"/>
        <end position="107"/>
    </location>
</feature>
<dbReference type="InterPro" id="IPR006652">
    <property type="entry name" value="Kelch_1"/>
</dbReference>
<evidence type="ECO:0000256" key="1">
    <source>
        <dbReference type="ARBA" id="ARBA00022441"/>
    </source>
</evidence>
<proteinExistence type="predicted"/>
<dbReference type="SMART" id="SM00612">
    <property type="entry name" value="Kelch"/>
    <property type="match status" value="4"/>
</dbReference>
<dbReference type="InterPro" id="IPR017096">
    <property type="entry name" value="BTB-kelch_protein"/>
</dbReference>
<dbReference type="InterPro" id="IPR015915">
    <property type="entry name" value="Kelch-typ_b-propeller"/>
</dbReference>
<evidence type="ECO:0000313" key="4">
    <source>
        <dbReference type="EMBL" id="KAJ8298159.1"/>
    </source>
</evidence>
<reference evidence="4 5" key="1">
    <citation type="submission" date="2022-12" db="EMBL/GenBank/DDBJ databases">
        <title>Chromosome-level genome of Tegillarca granosa.</title>
        <authorList>
            <person name="Kim J."/>
        </authorList>
    </citation>
    <scope>NUCLEOTIDE SEQUENCE [LARGE SCALE GENOMIC DNA]</scope>
    <source>
        <strain evidence="4">Teg-2019</strain>
        <tissue evidence="4">Adductor muscle</tissue>
    </source>
</reference>
<dbReference type="Proteomes" id="UP001217089">
    <property type="component" value="Unassembled WGS sequence"/>
</dbReference>
<organism evidence="4 5">
    <name type="scientific">Tegillarca granosa</name>
    <name type="common">Malaysian cockle</name>
    <name type="synonym">Anadara granosa</name>
    <dbReference type="NCBI Taxonomy" id="220873"/>
    <lineage>
        <taxon>Eukaryota</taxon>
        <taxon>Metazoa</taxon>
        <taxon>Spiralia</taxon>
        <taxon>Lophotrochozoa</taxon>
        <taxon>Mollusca</taxon>
        <taxon>Bivalvia</taxon>
        <taxon>Autobranchia</taxon>
        <taxon>Pteriomorphia</taxon>
        <taxon>Arcoida</taxon>
        <taxon>Arcoidea</taxon>
        <taxon>Arcidae</taxon>
        <taxon>Tegillarca</taxon>
    </lineage>
</organism>
<accession>A0ABQ9DY01</accession>
<comment type="caution">
    <text evidence="4">The sequence shown here is derived from an EMBL/GenBank/DDBJ whole genome shotgun (WGS) entry which is preliminary data.</text>
</comment>
<protein>
    <recommendedName>
        <fullName evidence="3">BACK domain-containing protein</fullName>
    </recommendedName>
</protein>
<keyword evidence="5" id="KW-1185">Reference proteome</keyword>
<dbReference type="Gene3D" id="1.25.40.420">
    <property type="match status" value="1"/>
</dbReference>
<dbReference type="Gene3D" id="2.120.10.80">
    <property type="entry name" value="Kelch-type beta propeller"/>
    <property type="match status" value="1"/>
</dbReference>
<name>A0ABQ9DY01_TEGGR</name>
<keyword evidence="1" id="KW-0880">Kelch repeat</keyword>
<dbReference type="InterPro" id="IPR011705">
    <property type="entry name" value="BACK"/>
</dbReference>
<evidence type="ECO:0000256" key="2">
    <source>
        <dbReference type="ARBA" id="ARBA00022737"/>
    </source>
</evidence>
<keyword evidence="2" id="KW-0677">Repeat</keyword>
<gene>
    <name evidence="4" type="ORF">KUTeg_024690</name>
</gene>
<dbReference type="SUPFAM" id="SSF117281">
    <property type="entry name" value="Kelch motif"/>
    <property type="match status" value="1"/>
</dbReference>
<evidence type="ECO:0000313" key="5">
    <source>
        <dbReference type="Proteomes" id="UP001217089"/>
    </source>
</evidence>
<dbReference type="EMBL" id="JARBDR010000923">
    <property type="protein sequence ID" value="KAJ8298159.1"/>
    <property type="molecule type" value="Genomic_DNA"/>
</dbReference>
<dbReference type="Pfam" id="PF07707">
    <property type="entry name" value="BACK"/>
    <property type="match status" value="1"/>
</dbReference>
<evidence type="ECO:0000259" key="3">
    <source>
        <dbReference type="SMART" id="SM00875"/>
    </source>
</evidence>
<dbReference type="Pfam" id="PF01344">
    <property type="entry name" value="Kelch_1"/>
    <property type="match status" value="1"/>
</dbReference>
<dbReference type="SMART" id="SM00875">
    <property type="entry name" value="BACK"/>
    <property type="match status" value="1"/>
</dbReference>